<evidence type="ECO:0000256" key="1">
    <source>
        <dbReference type="ARBA" id="ARBA00004651"/>
    </source>
</evidence>
<organism evidence="8 9">
    <name type="scientific">Oceaniferula flava</name>
    <dbReference type="NCBI Taxonomy" id="2800421"/>
    <lineage>
        <taxon>Bacteria</taxon>
        <taxon>Pseudomonadati</taxon>
        <taxon>Verrucomicrobiota</taxon>
        <taxon>Verrucomicrobiia</taxon>
        <taxon>Verrucomicrobiales</taxon>
        <taxon>Verrucomicrobiaceae</taxon>
        <taxon>Oceaniferula</taxon>
    </lineage>
</organism>
<protein>
    <submittedName>
        <fullName evidence="8">PLDc_N domain-containing protein</fullName>
    </submittedName>
</protein>
<keyword evidence="9" id="KW-1185">Reference proteome</keyword>
<dbReference type="AlphaFoldDB" id="A0AAE2V7S5"/>
<evidence type="ECO:0000256" key="3">
    <source>
        <dbReference type="ARBA" id="ARBA00022692"/>
    </source>
</evidence>
<dbReference type="Proteomes" id="UP000634206">
    <property type="component" value="Unassembled WGS sequence"/>
</dbReference>
<keyword evidence="4 6" id="KW-1133">Transmembrane helix</keyword>
<keyword evidence="3 6" id="KW-0812">Transmembrane</keyword>
<keyword evidence="2" id="KW-1003">Cell membrane</keyword>
<feature type="transmembrane region" description="Helical" evidence="6">
    <location>
        <begin position="55"/>
        <end position="75"/>
    </location>
</feature>
<name>A0AAE2V7S5_9BACT</name>
<gene>
    <name evidence="8" type="ORF">JIN83_05025</name>
</gene>
<sequence length="86" mass="9680">MTMLFSTLAQAEPNGSMMILPALLFFAIGIAFVVFWIWTLVDCIKNEPSEGNDKIVWVLVIALAGWIGALIYLLARRPTRKRELGR</sequence>
<evidence type="ECO:0000313" key="8">
    <source>
        <dbReference type="EMBL" id="MBK1854307.1"/>
    </source>
</evidence>
<dbReference type="RefSeq" id="WP_309488912.1">
    <property type="nucleotide sequence ID" value="NZ_JAENIG010000002.1"/>
</dbReference>
<evidence type="ECO:0000256" key="5">
    <source>
        <dbReference type="ARBA" id="ARBA00023136"/>
    </source>
</evidence>
<comment type="caution">
    <text evidence="8">The sequence shown here is derived from an EMBL/GenBank/DDBJ whole genome shotgun (WGS) entry which is preliminary data.</text>
</comment>
<evidence type="ECO:0000313" key="9">
    <source>
        <dbReference type="Proteomes" id="UP000634206"/>
    </source>
</evidence>
<dbReference type="InterPro" id="IPR027379">
    <property type="entry name" value="CLS_N"/>
</dbReference>
<evidence type="ECO:0000259" key="7">
    <source>
        <dbReference type="Pfam" id="PF13396"/>
    </source>
</evidence>
<evidence type="ECO:0000256" key="2">
    <source>
        <dbReference type="ARBA" id="ARBA00022475"/>
    </source>
</evidence>
<comment type="subcellular location">
    <subcellularLocation>
        <location evidence="1">Cell membrane</location>
        <topology evidence="1">Multi-pass membrane protein</topology>
    </subcellularLocation>
</comment>
<proteinExistence type="predicted"/>
<dbReference type="EMBL" id="JAENIG010000002">
    <property type="protein sequence ID" value="MBK1854307.1"/>
    <property type="molecule type" value="Genomic_DNA"/>
</dbReference>
<evidence type="ECO:0000256" key="6">
    <source>
        <dbReference type="SAM" id="Phobius"/>
    </source>
</evidence>
<keyword evidence="5 6" id="KW-0472">Membrane</keyword>
<dbReference type="Pfam" id="PF13396">
    <property type="entry name" value="PLDc_N"/>
    <property type="match status" value="1"/>
</dbReference>
<feature type="domain" description="Cardiolipin synthase N-terminal" evidence="7">
    <location>
        <begin position="34"/>
        <end position="77"/>
    </location>
</feature>
<feature type="transmembrane region" description="Helical" evidence="6">
    <location>
        <begin position="20"/>
        <end position="40"/>
    </location>
</feature>
<reference evidence="8" key="1">
    <citation type="submission" date="2021-01" db="EMBL/GenBank/DDBJ databases">
        <title>Modified the classification status of verrucomicrobia.</title>
        <authorList>
            <person name="Feng X."/>
        </authorList>
    </citation>
    <scope>NUCLEOTIDE SEQUENCE</scope>
    <source>
        <strain evidence="8">5K15</strain>
    </source>
</reference>
<evidence type="ECO:0000256" key="4">
    <source>
        <dbReference type="ARBA" id="ARBA00022989"/>
    </source>
</evidence>
<accession>A0AAE2V7S5</accession>
<dbReference type="GO" id="GO:0005886">
    <property type="term" value="C:plasma membrane"/>
    <property type="evidence" value="ECO:0007669"/>
    <property type="project" value="UniProtKB-SubCell"/>
</dbReference>